<evidence type="ECO:0000313" key="7">
    <source>
        <dbReference type="EMBL" id="MDV3102959.1"/>
    </source>
</evidence>
<dbReference type="PANTHER" id="PTHR10357:SF215">
    <property type="entry name" value="ALPHA-AMYLASE 1"/>
    <property type="match status" value="1"/>
</dbReference>
<dbReference type="PANTHER" id="PTHR10357">
    <property type="entry name" value="ALPHA-AMYLASE FAMILY MEMBER"/>
    <property type="match status" value="1"/>
</dbReference>
<dbReference type="Pfam" id="PF00128">
    <property type="entry name" value="Alpha-amylase"/>
    <property type="match status" value="1"/>
</dbReference>
<feature type="region of interest" description="Disordered" evidence="5">
    <location>
        <begin position="667"/>
        <end position="760"/>
    </location>
</feature>
<dbReference type="Proteomes" id="UP001245683">
    <property type="component" value="Unassembled WGS sequence"/>
</dbReference>
<dbReference type="GO" id="GO:0005975">
    <property type="term" value="P:carbohydrate metabolic process"/>
    <property type="evidence" value="ECO:0007669"/>
    <property type="project" value="InterPro"/>
</dbReference>
<evidence type="ECO:0000256" key="5">
    <source>
        <dbReference type="SAM" id="MobiDB-lite"/>
    </source>
</evidence>
<dbReference type="InterPro" id="IPR006046">
    <property type="entry name" value="Alpha_amylase"/>
</dbReference>
<evidence type="ECO:0000259" key="6">
    <source>
        <dbReference type="SMART" id="SM00642"/>
    </source>
</evidence>
<dbReference type="Pfam" id="PF02806">
    <property type="entry name" value="Alpha-amylase_C"/>
    <property type="match status" value="1"/>
</dbReference>
<dbReference type="SMART" id="SM00642">
    <property type="entry name" value="Aamy"/>
    <property type="match status" value="1"/>
</dbReference>
<dbReference type="SUPFAM" id="SSF51011">
    <property type="entry name" value="Glycosyl hydrolase domain"/>
    <property type="match status" value="1"/>
</dbReference>
<name>A0AAE4NSE6_9EURY</name>
<dbReference type="Gene3D" id="3.20.20.80">
    <property type="entry name" value="Glycosidases"/>
    <property type="match status" value="1"/>
</dbReference>
<dbReference type="InterPro" id="IPR017853">
    <property type="entry name" value="GH"/>
</dbReference>
<dbReference type="SUPFAM" id="SSF81296">
    <property type="entry name" value="E set domains"/>
    <property type="match status" value="1"/>
</dbReference>
<dbReference type="SUPFAM" id="SSF51445">
    <property type="entry name" value="(Trans)glycosidases"/>
    <property type="match status" value="1"/>
</dbReference>
<dbReference type="AlphaFoldDB" id="A0AAE4NSE6"/>
<dbReference type="GO" id="GO:0046872">
    <property type="term" value="F:metal ion binding"/>
    <property type="evidence" value="ECO:0007669"/>
    <property type="project" value="UniProtKB-KW"/>
</dbReference>
<dbReference type="PRINTS" id="PR00110">
    <property type="entry name" value="ALPHAAMYLASE"/>
</dbReference>
<dbReference type="CDD" id="cd11320">
    <property type="entry name" value="AmyAc_AmyMalt_CGTase_like"/>
    <property type="match status" value="1"/>
</dbReference>
<feature type="domain" description="Glycosyl hydrolase family 13 catalytic" evidence="6">
    <location>
        <begin position="31"/>
        <end position="413"/>
    </location>
</feature>
<sequence length="776" mass="86807">MRRLWVLLLILLLPQAGATSFHVPERSVIYQVMVDRFYDGNASNNGPFYDPSHSNYRMYWGGDLEGLIEKLDYIKSLGITEIWISPINDNINTLAYGSAPYHGYWPRDFKRIEEHFGTWETFRKLVEEAEKRGMCIIVDYVPNHSNPTSDGEFGKLYDNGTLITNYLYDAEKAVINPYTGSREYIYHHNGGISEWYGFQLKYANLYDLADFNQHNPFVDSYLKEGAELFLKAGACGFRIDAVKHMDLGWLETFYLYLYSRSSVPLFIYGEYYNLDPSRTDDLYFFYQYSNVTSLLSIPVRGKIANTFAYGGSFESLARDLEEYYSTFVYPNKAVNFLDNHDLVRFLNMNPDKNRFHMALALTMTLPGIPVIYYGDESYLVSKDGKGDPYNRPMMVFNNTTEAARIIRTLAELRKRNDALAYGDFRTIHAEYSLWVFRRDFGNHSLVVVLNEGDDKNLSLALDWGDGTYTDVINGINMTVKDGNAILHAPKDSVLVFHREGVQKKPLIGSITPYSAQPGNLVALAGASFGRTGRVIVGGKEAQIINWSDDLIIFRVPEVETGSPWADVYIKTNYGESNRVKLRYYRKDVIPVLVAVKGSDLQGYLWIRGNAPELAEPMPLIKSSTGYYFTVVPLPEGVPFEVEILDGLPWEGLVSTGKVYHGVANWTTLLEPGPLPRPTTTTTSTTTTTTTTSTSTTTTTTHTTTSTSLSSTTTTSKITTSSSSTTTTTTSETTTSSSSSPSSSSSSSTTTTGQKGGICGPSSVLLMAFLPLLKRRG</sequence>
<dbReference type="RefSeq" id="WP_315339338.1">
    <property type="nucleotide sequence ID" value="NZ_JAVDZE010000001.1"/>
</dbReference>
<comment type="cofactor">
    <cofactor evidence="1">
        <name>Ca(2+)</name>
        <dbReference type="ChEBI" id="CHEBI:29108"/>
    </cofactor>
</comment>
<dbReference type="Gene3D" id="2.60.40.10">
    <property type="entry name" value="Immunoglobulins"/>
    <property type="match status" value="1"/>
</dbReference>
<protein>
    <submittedName>
        <fullName evidence="7">Alpha-amylase family glycosyl hydrolase</fullName>
    </submittedName>
</protein>
<proteinExistence type="inferred from homology"/>
<dbReference type="Pfam" id="PF01833">
    <property type="entry name" value="TIG"/>
    <property type="match status" value="1"/>
</dbReference>
<dbReference type="GO" id="GO:0004556">
    <property type="term" value="F:alpha-amylase activity"/>
    <property type="evidence" value="ECO:0007669"/>
    <property type="project" value="InterPro"/>
</dbReference>
<evidence type="ECO:0000256" key="1">
    <source>
        <dbReference type="ARBA" id="ARBA00001913"/>
    </source>
</evidence>
<accession>A0AAE4NSE6</accession>
<keyword evidence="7" id="KW-0378">Hydrolase</keyword>
<dbReference type="InterPro" id="IPR013780">
    <property type="entry name" value="Glyco_hydro_b"/>
</dbReference>
<evidence type="ECO:0000313" key="8">
    <source>
        <dbReference type="Proteomes" id="UP001245683"/>
    </source>
</evidence>
<dbReference type="Gene3D" id="2.60.40.1180">
    <property type="entry name" value="Golgi alpha-mannosidase II"/>
    <property type="match status" value="1"/>
</dbReference>
<dbReference type="InterPro" id="IPR002909">
    <property type="entry name" value="IPT_dom"/>
</dbReference>
<reference evidence="7 8" key="1">
    <citation type="submission" date="2023-08" db="EMBL/GenBank/DDBJ databases">
        <title>Draft genome sequence of Thermococcus waiotapuensis WT1T, a thermophilic sulphur-dependent archaeon from order Thermococcales.</title>
        <authorList>
            <person name="Manners S.H."/>
            <person name="Carere C.R."/>
            <person name="Dhami M.K."/>
            <person name="Dobson R.C.J."/>
            <person name="Stott M.B."/>
        </authorList>
    </citation>
    <scope>NUCLEOTIDE SEQUENCE [LARGE SCALE GENOMIC DNA]</scope>
    <source>
        <strain evidence="7 8">WT1</strain>
    </source>
</reference>
<dbReference type="InterPro" id="IPR006047">
    <property type="entry name" value="GH13_cat_dom"/>
</dbReference>
<evidence type="ECO:0000256" key="2">
    <source>
        <dbReference type="ARBA" id="ARBA00008061"/>
    </source>
</evidence>
<dbReference type="InterPro" id="IPR006048">
    <property type="entry name" value="A-amylase/branching_C"/>
</dbReference>
<comment type="similarity">
    <text evidence="2">Belongs to the glycosyl hydrolase 13 family.</text>
</comment>
<comment type="caution">
    <text evidence="7">The sequence shown here is derived from an EMBL/GenBank/DDBJ whole genome shotgun (WGS) entry which is preliminary data.</text>
</comment>
<dbReference type="EMBL" id="JAVDZE010000001">
    <property type="protein sequence ID" value="MDV3102959.1"/>
    <property type="molecule type" value="Genomic_DNA"/>
</dbReference>
<keyword evidence="8" id="KW-1185">Reference proteome</keyword>
<dbReference type="InterPro" id="IPR014756">
    <property type="entry name" value="Ig_E-set"/>
</dbReference>
<feature type="compositionally biased region" description="Low complexity" evidence="5">
    <location>
        <begin position="678"/>
        <end position="751"/>
    </location>
</feature>
<keyword evidence="4" id="KW-0732">Signal</keyword>
<dbReference type="InterPro" id="IPR013783">
    <property type="entry name" value="Ig-like_fold"/>
</dbReference>
<evidence type="ECO:0000256" key="3">
    <source>
        <dbReference type="ARBA" id="ARBA00022723"/>
    </source>
</evidence>
<organism evidence="7 8">
    <name type="scientific">Thermococcus waiotapuensis</name>
    <dbReference type="NCBI Taxonomy" id="90909"/>
    <lineage>
        <taxon>Archaea</taxon>
        <taxon>Methanobacteriati</taxon>
        <taxon>Methanobacteriota</taxon>
        <taxon>Thermococci</taxon>
        <taxon>Thermococcales</taxon>
        <taxon>Thermococcaceae</taxon>
        <taxon>Thermococcus</taxon>
    </lineage>
</organism>
<gene>
    <name evidence="7" type="ORF">RBI02_00050</name>
</gene>
<keyword evidence="3" id="KW-0479">Metal-binding</keyword>
<evidence type="ECO:0000256" key="4">
    <source>
        <dbReference type="ARBA" id="ARBA00022729"/>
    </source>
</evidence>